<accession>A0AC34FP88</accession>
<protein>
    <submittedName>
        <fullName evidence="2">Cobalamin adenosyltransferase-like domain-containing protein</fullName>
    </submittedName>
</protein>
<evidence type="ECO:0000313" key="2">
    <source>
        <dbReference type="WBParaSite" id="ES5_v2.g19094.t1"/>
    </source>
</evidence>
<proteinExistence type="predicted"/>
<dbReference type="WBParaSite" id="ES5_v2.g19094.t1">
    <property type="protein sequence ID" value="ES5_v2.g19094.t1"/>
    <property type="gene ID" value="ES5_v2.g19094"/>
</dbReference>
<evidence type="ECO:0000313" key="1">
    <source>
        <dbReference type="Proteomes" id="UP000887579"/>
    </source>
</evidence>
<organism evidence="1 2">
    <name type="scientific">Panagrolaimus sp. ES5</name>
    <dbReference type="NCBI Taxonomy" id="591445"/>
    <lineage>
        <taxon>Eukaryota</taxon>
        <taxon>Metazoa</taxon>
        <taxon>Ecdysozoa</taxon>
        <taxon>Nematoda</taxon>
        <taxon>Chromadorea</taxon>
        <taxon>Rhabditida</taxon>
        <taxon>Tylenchina</taxon>
        <taxon>Panagrolaimomorpha</taxon>
        <taxon>Panagrolaimoidea</taxon>
        <taxon>Panagrolaimidae</taxon>
        <taxon>Panagrolaimus</taxon>
    </lineage>
</organism>
<reference evidence="2" key="1">
    <citation type="submission" date="2022-11" db="UniProtKB">
        <authorList>
            <consortium name="WormBaseParasite"/>
        </authorList>
    </citation>
    <scope>IDENTIFICATION</scope>
</reference>
<dbReference type="Proteomes" id="UP000887579">
    <property type="component" value="Unplaced"/>
</dbReference>
<sequence length="230" mass="25999">MFRPAVVLSRFLHTGPVVFRGFKPGRGTGDKGSSSLFNNERRWKDDEAFHALGNTDELSSFLGICREHSSEDCLEDVTELITRIQCILQDLGAHVATPPNSSKKKQERTVFDEKFVKYVDGLIDEYGDKTPTIRQFILPGGGPLGSHLQYARALCRRAERSLVPLVRDEAIDENALKFLNRLSDLLFVLGRYACLKTHNYELSYLPPLKNVEQEADVKATKLIDKKKEES</sequence>
<name>A0AC34FP88_9BILA</name>